<dbReference type="InterPro" id="IPR052016">
    <property type="entry name" value="Bact_Sigma-Reg"/>
</dbReference>
<keyword evidence="1" id="KW-0378">Hydrolase</keyword>
<dbReference type="EMBL" id="LGTC01000001">
    <property type="protein sequence ID" value="KNY26166.1"/>
    <property type="molecule type" value="Genomic_DNA"/>
</dbReference>
<name>A0A0L6JJV8_9FIRM</name>
<feature type="transmembrane region" description="Helical" evidence="2">
    <location>
        <begin position="91"/>
        <end position="109"/>
    </location>
</feature>
<evidence type="ECO:0000259" key="3">
    <source>
        <dbReference type="SMART" id="SM00331"/>
    </source>
</evidence>
<organism evidence="4 5">
    <name type="scientific">Pseudobacteroides cellulosolvens ATCC 35603 = DSM 2933</name>
    <dbReference type="NCBI Taxonomy" id="398512"/>
    <lineage>
        <taxon>Bacteria</taxon>
        <taxon>Bacillati</taxon>
        <taxon>Bacillota</taxon>
        <taxon>Clostridia</taxon>
        <taxon>Eubacteriales</taxon>
        <taxon>Oscillospiraceae</taxon>
        <taxon>Pseudobacteroides</taxon>
    </lineage>
</organism>
<dbReference type="Pfam" id="PF07228">
    <property type="entry name" value="SpoIIE"/>
    <property type="match status" value="1"/>
</dbReference>
<dbReference type="PANTHER" id="PTHR43156">
    <property type="entry name" value="STAGE II SPORULATION PROTEIN E-RELATED"/>
    <property type="match status" value="1"/>
</dbReference>
<feature type="transmembrane region" description="Helical" evidence="2">
    <location>
        <begin position="23"/>
        <end position="42"/>
    </location>
</feature>
<feature type="transmembrane region" description="Helical" evidence="2">
    <location>
        <begin position="129"/>
        <end position="148"/>
    </location>
</feature>
<dbReference type="InterPro" id="IPR036457">
    <property type="entry name" value="PPM-type-like_dom_sf"/>
</dbReference>
<feature type="transmembrane region" description="Helical" evidence="2">
    <location>
        <begin position="253"/>
        <end position="274"/>
    </location>
</feature>
<evidence type="ECO:0000313" key="5">
    <source>
        <dbReference type="Proteomes" id="UP000036923"/>
    </source>
</evidence>
<evidence type="ECO:0000256" key="1">
    <source>
        <dbReference type="ARBA" id="ARBA00022801"/>
    </source>
</evidence>
<dbReference type="STRING" id="398512.Bccel_1428"/>
<feature type="transmembrane region" description="Helical" evidence="2">
    <location>
        <begin position="199"/>
        <end position="216"/>
    </location>
</feature>
<dbReference type="Gene3D" id="3.60.40.10">
    <property type="entry name" value="PPM-type phosphatase domain"/>
    <property type="match status" value="1"/>
</dbReference>
<evidence type="ECO:0000313" key="4">
    <source>
        <dbReference type="EMBL" id="KNY26166.1"/>
    </source>
</evidence>
<feature type="transmembrane region" description="Helical" evidence="2">
    <location>
        <begin position="160"/>
        <end position="179"/>
    </location>
</feature>
<feature type="transmembrane region" description="Helical" evidence="2">
    <location>
        <begin position="228"/>
        <end position="247"/>
    </location>
</feature>
<dbReference type="InterPro" id="IPR001932">
    <property type="entry name" value="PPM-type_phosphatase-like_dom"/>
</dbReference>
<feature type="transmembrane region" description="Helical" evidence="2">
    <location>
        <begin position="62"/>
        <end position="82"/>
    </location>
</feature>
<dbReference type="SMART" id="SM00331">
    <property type="entry name" value="PP2C_SIG"/>
    <property type="match status" value="1"/>
</dbReference>
<keyword evidence="2" id="KW-1133">Transmembrane helix</keyword>
<dbReference type="AlphaFoldDB" id="A0A0L6JJV8"/>
<dbReference type="OrthoDB" id="9763484at2"/>
<dbReference type="PANTHER" id="PTHR43156:SF2">
    <property type="entry name" value="STAGE II SPORULATION PROTEIN E"/>
    <property type="match status" value="1"/>
</dbReference>
<comment type="caution">
    <text evidence="4">The sequence shown here is derived from an EMBL/GenBank/DDBJ whole genome shotgun (WGS) entry which is preliminary data.</text>
</comment>
<protein>
    <submittedName>
        <fullName evidence="4">Serine phosphatase</fullName>
    </submittedName>
</protein>
<keyword evidence="2" id="KW-0812">Transmembrane</keyword>
<sequence length="565" mass="65422">MSKILNVLSVKNLLKYIYEYKQLVWLGAVIVFSSVLFEKIYLLEPFFDKTINVSSYLSWHTIFEFISILVSLCVFILSYYAYRQNHSLRGIFIANVFLTMGIIDTFHTLSFKGMPYFLIENSTADRATTYWIIARLIGAIGIAAGSFIKRNKKSNVNRRVFLFFTVSLSMVILVVVTYFPYFLPAMYIEGVGVTGLKKVLEYMVILCLCFAGIMFLQQYIRRKDNSSHMFAIAITASIFSELAFVMYTSVYDIYNYIGHVYKFISYFIVFRVAFINNIEKPYLALYKAKNKLKVYAGNLNKLVDERTKELYQMNKKLLEDLEYARDIQKGMLPHKLPNNEQVKFDAKYYPAETVSGDFYNVLRLDDHRIGMYIGDVSGHGVSAAMLTIFLNQSIKTIRELEGNRFEVIKPSEVLENLYKLYNKVNFKDEMYILLLYAIYNMKTMELEYSSAGMNVQPIIVKKNGEIMEMDIKGLPICDLINIYSPDYIDNTIKLESGDKMFFYTDGLIELNDKHTGEAFTKDRLKRLLADCEGKEICEEIDRNIKGICSDGHQKDDVTFLVMQVN</sequence>
<proteinExistence type="predicted"/>
<dbReference type="eggNOG" id="COG2208">
    <property type="taxonomic scope" value="Bacteria"/>
</dbReference>
<evidence type="ECO:0000256" key="2">
    <source>
        <dbReference type="SAM" id="Phobius"/>
    </source>
</evidence>
<dbReference type="GO" id="GO:0016791">
    <property type="term" value="F:phosphatase activity"/>
    <property type="evidence" value="ECO:0007669"/>
    <property type="project" value="TreeGrafter"/>
</dbReference>
<keyword evidence="5" id="KW-1185">Reference proteome</keyword>
<dbReference type="RefSeq" id="WP_050753215.1">
    <property type="nucleotide sequence ID" value="NZ_JQKC01000023.1"/>
</dbReference>
<feature type="domain" description="PPM-type phosphatase" evidence="3">
    <location>
        <begin position="339"/>
        <end position="564"/>
    </location>
</feature>
<dbReference type="Proteomes" id="UP000036923">
    <property type="component" value="Unassembled WGS sequence"/>
</dbReference>
<keyword evidence="2" id="KW-0472">Membrane</keyword>
<reference evidence="5" key="1">
    <citation type="submission" date="2015-07" db="EMBL/GenBank/DDBJ databases">
        <title>Near-Complete Genome Sequence of the Cellulolytic Bacterium Bacteroides (Pseudobacteroides) cellulosolvens ATCC 35603.</title>
        <authorList>
            <person name="Dassa B."/>
            <person name="Utturkar S.M."/>
            <person name="Klingeman D.M."/>
            <person name="Hurt R.A."/>
            <person name="Keller M."/>
            <person name="Xu J."/>
            <person name="Reddy Y.H.K."/>
            <person name="Borovok I."/>
            <person name="Grinberg I.R."/>
            <person name="Lamed R."/>
            <person name="Zhivin O."/>
            <person name="Bayer E.A."/>
            <person name="Brown S.D."/>
        </authorList>
    </citation>
    <scope>NUCLEOTIDE SEQUENCE [LARGE SCALE GENOMIC DNA]</scope>
    <source>
        <strain evidence="5">DSM 2933</strain>
    </source>
</reference>
<gene>
    <name evidence="4" type="ORF">Bccel_1428</name>
</gene>
<accession>A0A0L6JJV8</accession>
<dbReference type="InterPro" id="IPR033425">
    <property type="entry name" value="MASE3"/>
</dbReference>
<dbReference type="Pfam" id="PF17159">
    <property type="entry name" value="MASE3"/>
    <property type="match status" value="1"/>
</dbReference>